<evidence type="ECO:0000256" key="8">
    <source>
        <dbReference type="RuleBase" id="RU363013"/>
    </source>
</evidence>
<evidence type="ECO:0000256" key="6">
    <source>
        <dbReference type="ARBA" id="ARBA00023235"/>
    </source>
</evidence>
<dbReference type="GO" id="GO:0004807">
    <property type="term" value="F:triose-phosphate isomerase activity"/>
    <property type="evidence" value="ECO:0007669"/>
    <property type="project" value="UniProtKB-UniRule"/>
</dbReference>
<dbReference type="Proteomes" id="UP000823633">
    <property type="component" value="Unassembled WGS sequence"/>
</dbReference>
<keyword evidence="6 7" id="KW-0413">Isomerase</keyword>
<comment type="function">
    <text evidence="7">Involved in the gluconeogenesis. Catalyzes stereospecifically the conversion of dihydroxyacetone phosphate (DHAP) to D-glyceraldehyde-3-phosphate (G3P).</text>
</comment>
<evidence type="ECO:0000256" key="5">
    <source>
        <dbReference type="ARBA" id="ARBA00023152"/>
    </source>
</evidence>
<keyword evidence="3 7" id="KW-0312">Gluconeogenesis</keyword>
<accession>A0A9D9E9B5</accession>
<sequence>MRKAYIAGNWKMNMTPSAGAAYAAELAKAAAEAGADVKIMVAPPFVTIPAVVEALRGSSIIVAAQNMNDHKSGAYTGEVAPEMLKDLGVTTVILGHSERRSYYKEDDAFINRKLLLALEEGMDVVLCVGETLEERESGKLEEVLSTQLVGGLKDVKAEDMEHITIAYEPVWAIGTGRTATPEDADSAHAFIRGQIAKMYSDDIAQKLIIQYGGSVNASNVKALMAKENIDGALVGGASLSVEKFLPIITYDK</sequence>
<feature type="binding site" evidence="7">
    <location>
        <begin position="235"/>
        <end position="236"/>
    </location>
    <ligand>
        <name>substrate</name>
    </ligand>
</feature>
<dbReference type="SUPFAM" id="SSF51351">
    <property type="entry name" value="Triosephosphate isomerase (TIM)"/>
    <property type="match status" value="1"/>
</dbReference>
<evidence type="ECO:0000313" key="9">
    <source>
        <dbReference type="EMBL" id="MBO8443712.1"/>
    </source>
</evidence>
<dbReference type="HAMAP" id="MF_00147_B">
    <property type="entry name" value="TIM_B"/>
    <property type="match status" value="1"/>
</dbReference>
<reference evidence="9" key="1">
    <citation type="submission" date="2020-10" db="EMBL/GenBank/DDBJ databases">
        <authorList>
            <person name="Gilroy R."/>
        </authorList>
    </citation>
    <scope>NUCLEOTIDE SEQUENCE</scope>
    <source>
        <strain evidence="9">11167</strain>
    </source>
</reference>
<dbReference type="NCBIfam" id="TIGR00419">
    <property type="entry name" value="tim"/>
    <property type="match status" value="1"/>
</dbReference>
<dbReference type="GO" id="GO:0006094">
    <property type="term" value="P:gluconeogenesis"/>
    <property type="evidence" value="ECO:0007669"/>
    <property type="project" value="UniProtKB-UniRule"/>
</dbReference>
<comment type="catalytic activity">
    <reaction evidence="7 8">
        <text>D-glyceraldehyde 3-phosphate = dihydroxyacetone phosphate</text>
        <dbReference type="Rhea" id="RHEA:18585"/>
        <dbReference type="ChEBI" id="CHEBI:57642"/>
        <dbReference type="ChEBI" id="CHEBI:59776"/>
        <dbReference type="EC" id="5.3.1.1"/>
    </reaction>
</comment>
<dbReference type="PANTHER" id="PTHR21139:SF42">
    <property type="entry name" value="TRIOSEPHOSPHATE ISOMERASE"/>
    <property type="match status" value="1"/>
</dbReference>
<feature type="binding site" evidence="7">
    <location>
        <position position="214"/>
    </location>
    <ligand>
        <name>substrate</name>
    </ligand>
</feature>
<feature type="active site" description="Proton acceptor" evidence="7">
    <location>
        <position position="168"/>
    </location>
</feature>
<dbReference type="PROSITE" id="PS00171">
    <property type="entry name" value="TIM_1"/>
    <property type="match status" value="1"/>
</dbReference>
<proteinExistence type="inferred from homology"/>
<dbReference type="GO" id="GO:0005829">
    <property type="term" value="C:cytosol"/>
    <property type="evidence" value="ECO:0007669"/>
    <property type="project" value="TreeGrafter"/>
</dbReference>
<comment type="subcellular location">
    <subcellularLocation>
        <location evidence="7 8">Cytoplasm</location>
    </subcellularLocation>
</comment>
<feature type="active site" description="Electrophile" evidence="7">
    <location>
        <position position="96"/>
    </location>
</feature>
<dbReference type="InterPro" id="IPR013785">
    <property type="entry name" value="Aldolase_TIM"/>
</dbReference>
<comment type="caution">
    <text evidence="9">The sequence shown here is derived from an EMBL/GenBank/DDBJ whole genome shotgun (WGS) entry which is preliminary data.</text>
</comment>
<dbReference type="EC" id="5.3.1.1" evidence="7 8"/>
<comment type="similarity">
    <text evidence="2 7 8">Belongs to the triosephosphate isomerase family.</text>
</comment>
<keyword evidence="4 7" id="KW-0963">Cytoplasm</keyword>
<evidence type="ECO:0000256" key="3">
    <source>
        <dbReference type="ARBA" id="ARBA00022432"/>
    </source>
</evidence>
<dbReference type="CDD" id="cd00311">
    <property type="entry name" value="TIM"/>
    <property type="match status" value="1"/>
</dbReference>
<dbReference type="Gene3D" id="3.20.20.70">
    <property type="entry name" value="Aldolase class I"/>
    <property type="match status" value="1"/>
</dbReference>
<dbReference type="InterPro" id="IPR035990">
    <property type="entry name" value="TIM_sf"/>
</dbReference>
<dbReference type="PROSITE" id="PS51440">
    <property type="entry name" value="TIM_2"/>
    <property type="match status" value="1"/>
</dbReference>
<evidence type="ECO:0000256" key="7">
    <source>
        <dbReference type="HAMAP-Rule" id="MF_00147"/>
    </source>
</evidence>
<protein>
    <recommendedName>
        <fullName evidence="7 8">Triosephosphate isomerase</fullName>
        <shortName evidence="7">TIM</shortName>
        <shortName evidence="7">TPI</shortName>
        <ecNumber evidence="7 8">5.3.1.1</ecNumber>
    </recommendedName>
    <alternativeName>
        <fullName evidence="7">Triose-phosphate isomerase</fullName>
    </alternativeName>
</protein>
<evidence type="ECO:0000256" key="4">
    <source>
        <dbReference type="ARBA" id="ARBA00022490"/>
    </source>
</evidence>
<dbReference type="InterPro" id="IPR022896">
    <property type="entry name" value="TrioseP_Isoase_bac/euk"/>
</dbReference>
<dbReference type="FunFam" id="3.20.20.70:FF:000016">
    <property type="entry name" value="Triosephosphate isomerase"/>
    <property type="match status" value="1"/>
</dbReference>
<dbReference type="InterPro" id="IPR000652">
    <property type="entry name" value="Triosephosphate_isomerase"/>
</dbReference>
<dbReference type="GO" id="GO:0046166">
    <property type="term" value="P:glyceraldehyde-3-phosphate biosynthetic process"/>
    <property type="evidence" value="ECO:0007669"/>
    <property type="project" value="TreeGrafter"/>
</dbReference>
<evidence type="ECO:0000313" key="10">
    <source>
        <dbReference type="Proteomes" id="UP000823633"/>
    </source>
</evidence>
<comment type="pathway">
    <text evidence="1 7 8">Carbohydrate degradation; glycolysis; D-glyceraldehyde 3-phosphate from glycerone phosphate: step 1/1.</text>
</comment>
<dbReference type="PANTHER" id="PTHR21139">
    <property type="entry name" value="TRIOSEPHOSPHATE ISOMERASE"/>
    <property type="match status" value="1"/>
</dbReference>
<dbReference type="AlphaFoldDB" id="A0A9D9E9B5"/>
<organism evidence="9 10">
    <name type="scientific">Candidatus Aphodenecus pullistercoris</name>
    <dbReference type="NCBI Taxonomy" id="2840669"/>
    <lineage>
        <taxon>Bacteria</taxon>
        <taxon>Pseudomonadati</taxon>
        <taxon>Spirochaetota</taxon>
        <taxon>Spirochaetia</taxon>
        <taxon>Spirochaetales</taxon>
        <taxon>Candidatus Aphodenecus</taxon>
    </lineage>
</organism>
<feature type="binding site" evidence="7">
    <location>
        <position position="174"/>
    </location>
    <ligand>
        <name>substrate</name>
    </ligand>
</feature>
<name>A0A9D9E9B5_9SPIR</name>
<evidence type="ECO:0000256" key="2">
    <source>
        <dbReference type="ARBA" id="ARBA00007422"/>
    </source>
</evidence>
<gene>
    <name evidence="7" type="primary">tpiA</name>
    <name evidence="9" type="ORF">IAC42_08185</name>
</gene>
<reference evidence="9" key="2">
    <citation type="journal article" date="2021" name="PeerJ">
        <title>Extensive microbial diversity within the chicken gut microbiome revealed by metagenomics and culture.</title>
        <authorList>
            <person name="Gilroy R."/>
            <person name="Ravi A."/>
            <person name="Getino M."/>
            <person name="Pursley I."/>
            <person name="Horton D.L."/>
            <person name="Alikhan N.F."/>
            <person name="Baker D."/>
            <person name="Gharbi K."/>
            <person name="Hall N."/>
            <person name="Watson M."/>
            <person name="Adriaenssens E.M."/>
            <person name="Foster-Nyarko E."/>
            <person name="Jarju S."/>
            <person name="Secka A."/>
            <person name="Antonio M."/>
            <person name="Oren A."/>
            <person name="Chaudhuri R.R."/>
            <person name="La Ragione R."/>
            <person name="Hildebrand F."/>
            <person name="Pallen M.J."/>
        </authorList>
    </citation>
    <scope>NUCLEOTIDE SEQUENCE</scope>
    <source>
        <strain evidence="9">11167</strain>
    </source>
</reference>
<dbReference type="InterPro" id="IPR020861">
    <property type="entry name" value="Triosephosphate_isomerase_AS"/>
</dbReference>
<comment type="subunit">
    <text evidence="7 8">Homodimer.</text>
</comment>
<feature type="binding site" evidence="7">
    <location>
        <begin position="9"/>
        <end position="11"/>
    </location>
    <ligand>
        <name>substrate</name>
    </ligand>
</feature>
<keyword evidence="5 7" id="KW-0324">Glycolysis</keyword>
<dbReference type="GO" id="GO:0019563">
    <property type="term" value="P:glycerol catabolic process"/>
    <property type="evidence" value="ECO:0007669"/>
    <property type="project" value="TreeGrafter"/>
</dbReference>
<evidence type="ECO:0000256" key="1">
    <source>
        <dbReference type="ARBA" id="ARBA00004680"/>
    </source>
</evidence>
<comment type="pathway">
    <text evidence="7 8">Carbohydrate biosynthesis; gluconeogenesis.</text>
</comment>
<dbReference type="Pfam" id="PF00121">
    <property type="entry name" value="TIM"/>
    <property type="match status" value="1"/>
</dbReference>
<dbReference type="EMBL" id="JADIMU010000054">
    <property type="protein sequence ID" value="MBO8443712.1"/>
    <property type="molecule type" value="Genomic_DNA"/>
</dbReference>
<dbReference type="GO" id="GO:0006096">
    <property type="term" value="P:glycolytic process"/>
    <property type="evidence" value="ECO:0007669"/>
    <property type="project" value="UniProtKB-UniRule"/>
</dbReference>